<protein>
    <submittedName>
        <fullName evidence="2">Transposase</fullName>
    </submittedName>
</protein>
<dbReference type="Pfam" id="PF03050">
    <property type="entry name" value="DDE_Tnp_IS66"/>
    <property type="match status" value="1"/>
</dbReference>
<evidence type="ECO:0000259" key="1">
    <source>
        <dbReference type="Pfam" id="PF03050"/>
    </source>
</evidence>
<evidence type="ECO:0000313" key="3">
    <source>
        <dbReference type="Proteomes" id="UP001209076"/>
    </source>
</evidence>
<name>A0ABT2PXM8_9MOLU</name>
<sequence>AAWLKDYRGTIVCDDYAGYTKLKKDNPNINLQRCFAHVRRRFMDIIKSVPESDMKDSYAAKIIEVIGRLFHLEAEYKRQKLTPREILKARNKTHPVIHKELEVLVFNTLYKPNSAIEGAINYTKKVWPELFTYMDSGYVEISNNIAERAVKPFVLNRKVFMTSGSYAGARYTTQIFSIIRTARINDINVSSYLEYVLDNIQFSPIETLLPYHPDILKRFKNT</sequence>
<dbReference type="PANTHER" id="PTHR33678">
    <property type="entry name" value="BLL1576 PROTEIN"/>
    <property type="match status" value="1"/>
</dbReference>
<dbReference type="EMBL" id="JAOEGN010000024">
    <property type="protein sequence ID" value="MCU0105718.1"/>
    <property type="molecule type" value="Genomic_DNA"/>
</dbReference>
<feature type="non-terminal residue" evidence="2">
    <location>
        <position position="1"/>
    </location>
</feature>
<feature type="domain" description="Transposase IS66 central" evidence="1">
    <location>
        <begin position="3"/>
        <end position="170"/>
    </location>
</feature>
<comment type="caution">
    <text evidence="2">The sequence shown here is derived from an EMBL/GenBank/DDBJ whole genome shotgun (WGS) entry which is preliminary data.</text>
</comment>
<dbReference type="InterPro" id="IPR052344">
    <property type="entry name" value="Transposase-related"/>
</dbReference>
<dbReference type="RefSeq" id="WP_262097036.1">
    <property type="nucleotide sequence ID" value="NZ_JAOEGN010000024.1"/>
</dbReference>
<dbReference type="Proteomes" id="UP001209076">
    <property type="component" value="Unassembled WGS sequence"/>
</dbReference>
<reference evidence="3" key="1">
    <citation type="submission" date="2023-07" db="EMBL/GenBank/DDBJ databases">
        <title>Novel Mycoplasma species identified in domestic and wild animals.</title>
        <authorList>
            <person name="Volokhov D.V."/>
            <person name="Furtak V.A."/>
            <person name="Zagorodnyaya T.A."/>
        </authorList>
    </citation>
    <scope>NUCLEOTIDE SEQUENCE [LARGE SCALE GENOMIC DNA]</scope>
    <source>
        <strain evidence="3">92-19</strain>
    </source>
</reference>
<evidence type="ECO:0000313" key="2">
    <source>
        <dbReference type="EMBL" id="MCU0105718.1"/>
    </source>
</evidence>
<keyword evidence="3" id="KW-1185">Reference proteome</keyword>
<accession>A0ABT2PXM8</accession>
<organism evidence="2 3">
    <name type="scientific">Paracholeplasma vituli</name>
    <dbReference type="NCBI Taxonomy" id="69473"/>
    <lineage>
        <taxon>Bacteria</taxon>
        <taxon>Bacillati</taxon>
        <taxon>Mycoplasmatota</taxon>
        <taxon>Mollicutes</taxon>
        <taxon>Acholeplasmatales</taxon>
        <taxon>Acholeplasmataceae</taxon>
        <taxon>Paracholeplasma</taxon>
    </lineage>
</organism>
<proteinExistence type="predicted"/>
<dbReference type="InterPro" id="IPR004291">
    <property type="entry name" value="Transposase_IS66_central"/>
</dbReference>
<gene>
    <name evidence="2" type="ORF">N7603_08635</name>
</gene>